<dbReference type="GO" id="GO:0009011">
    <property type="term" value="F:alpha-1,4-glucan glucosyltransferase (ADP-glucose donor) activity"/>
    <property type="evidence" value="ECO:0007669"/>
    <property type="project" value="UniProtKB-UniRule"/>
</dbReference>
<dbReference type="GO" id="GO:0005978">
    <property type="term" value="P:glycogen biosynthetic process"/>
    <property type="evidence" value="ECO:0007669"/>
    <property type="project" value="UniProtKB-UniRule"/>
</dbReference>
<keyword evidence="12" id="KW-1185">Reference proteome</keyword>
<evidence type="ECO:0000256" key="3">
    <source>
        <dbReference type="ARBA" id="ARBA00004964"/>
    </source>
</evidence>
<dbReference type="OrthoDB" id="9808590at2"/>
<gene>
    <name evidence="8" type="primary">glgA</name>
    <name evidence="11" type="ORF">SAMN05192560_1503</name>
</gene>
<feature type="domain" description="Starch synthase catalytic" evidence="10">
    <location>
        <begin position="2"/>
        <end position="240"/>
    </location>
</feature>
<dbReference type="Pfam" id="PF00534">
    <property type="entry name" value="Glycos_transf_1"/>
    <property type="match status" value="1"/>
</dbReference>
<evidence type="ECO:0000256" key="5">
    <source>
        <dbReference type="ARBA" id="ARBA00022676"/>
    </source>
</evidence>
<accession>A0A238ZSL7</accession>
<dbReference type="AlphaFoldDB" id="A0A238ZSL7"/>
<sequence length="484" mass="53548">MRILFVSSEAHPLIKTGGLADVSGSLPAALRKLGVDIRLLLPAYPIVLEKLHNKQHIVQLHGLPEVGSVNLLSGNMPDSGLEVMVIESARLYSRPGGPYNDSHGSDWDDNVLRFGILSKVAAILSSRNSPLHDWIPDIVHCNDWQSGLTPAFLHYSDTAHAKSIISIHNLAFQGNFPSEWVSRLGLPGHSYQMHGLEYYGQMSFLKAGIYYANSITTVSPTYAREIQTEQYGFGMQGLLATRSHEIHGILNGIEIQEWNPATDPYLPSTYSIERLADKSKVKQSLQAQLGLETISHKPLLGVVSRLTHQKGLDLLLSIAEPLLARQCQIALLGAGDPHMEQGFRHLAQQYPGQISATIGYKEALSHQIMAGADMFIMPSRFEPCGLNQMYGLCYGTPPVVTHTGGLADSVQDTNKLSLKNKTATGFVLEHADSQSLLDTIDRALAYYQDTKSWQQIQRNGMQQDVSWARSAQAYFELYQSLIRY</sequence>
<evidence type="ECO:0000259" key="10">
    <source>
        <dbReference type="Pfam" id="PF08323"/>
    </source>
</evidence>
<dbReference type="InterPro" id="IPR001296">
    <property type="entry name" value="Glyco_trans_1"/>
</dbReference>
<dbReference type="InterPro" id="IPR011835">
    <property type="entry name" value="GS/SS"/>
</dbReference>
<comment type="similarity">
    <text evidence="4 8">Belongs to the glycosyltransferase 1 family. Bacterial/plant glycogen synthase subfamily.</text>
</comment>
<proteinExistence type="inferred from homology"/>
<dbReference type="GO" id="GO:0004373">
    <property type="term" value="F:alpha-1,4-glucan glucosyltransferase (UDP-glucose donor) activity"/>
    <property type="evidence" value="ECO:0007669"/>
    <property type="project" value="InterPro"/>
</dbReference>
<dbReference type="CDD" id="cd03791">
    <property type="entry name" value="GT5_Glycogen_synthase_DULL1-like"/>
    <property type="match status" value="1"/>
</dbReference>
<evidence type="ECO:0000256" key="8">
    <source>
        <dbReference type="HAMAP-Rule" id="MF_00484"/>
    </source>
</evidence>
<dbReference type="EMBL" id="FZOA01000005">
    <property type="protein sequence ID" value="SNR86417.1"/>
    <property type="molecule type" value="Genomic_DNA"/>
</dbReference>
<dbReference type="SUPFAM" id="SSF53756">
    <property type="entry name" value="UDP-Glycosyltransferase/glycogen phosphorylase"/>
    <property type="match status" value="1"/>
</dbReference>
<evidence type="ECO:0000256" key="6">
    <source>
        <dbReference type="ARBA" id="ARBA00022679"/>
    </source>
</evidence>
<organism evidence="11 12">
    <name type="scientific">Methylobacillus rhizosphaerae</name>
    <dbReference type="NCBI Taxonomy" id="551994"/>
    <lineage>
        <taxon>Bacteria</taxon>
        <taxon>Pseudomonadati</taxon>
        <taxon>Pseudomonadota</taxon>
        <taxon>Betaproteobacteria</taxon>
        <taxon>Nitrosomonadales</taxon>
        <taxon>Methylophilaceae</taxon>
        <taxon>Methylobacillus</taxon>
    </lineage>
</organism>
<evidence type="ECO:0000259" key="9">
    <source>
        <dbReference type="Pfam" id="PF00534"/>
    </source>
</evidence>
<evidence type="ECO:0000256" key="7">
    <source>
        <dbReference type="ARBA" id="ARBA00023056"/>
    </source>
</evidence>
<feature type="domain" description="Glycosyl transferase family 1" evidence="9">
    <location>
        <begin position="296"/>
        <end position="455"/>
    </location>
</feature>
<evidence type="ECO:0000313" key="12">
    <source>
        <dbReference type="Proteomes" id="UP000198305"/>
    </source>
</evidence>
<dbReference type="InterPro" id="IPR013534">
    <property type="entry name" value="Starch_synth_cat_dom"/>
</dbReference>
<reference evidence="12" key="1">
    <citation type="submission" date="2017-06" db="EMBL/GenBank/DDBJ databases">
        <authorList>
            <person name="Varghese N."/>
            <person name="Submissions S."/>
        </authorList>
    </citation>
    <scope>NUCLEOTIDE SEQUENCE [LARGE SCALE GENOMIC DNA]</scope>
    <source>
        <strain evidence="12">Ca-68</strain>
    </source>
</reference>
<comment type="catalytic activity">
    <reaction evidence="1 8">
        <text>[(1-&gt;4)-alpha-D-glucosyl](n) + ADP-alpha-D-glucose = [(1-&gt;4)-alpha-D-glucosyl](n+1) + ADP + H(+)</text>
        <dbReference type="Rhea" id="RHEA:18189"/>
        <dbReference type="Rhea" id="RHEA-COMP:9584"/>
        <dbReference type="Rhea" id="RHEA-COMP:9587"/>
        <dbReference type="ChEBI" id="CHEBI:15378"/>
        <dbReference type="ChEBI" id="CHEBI:15444"/>
        <dbReference type="ChEBI" id="CHEBI:57498"/>
        <dbReference type="ChEBI" id="CHEBI:456216"/>
        <dbReference type="EC" id="2.4.1.21"/>
    </reaction>
</comment>
<keyword evidence="6 8" id="KW-0808">Transferase</keyword>
<dbReference type="EC" id="2.4.1.21" evidence="8"/>
<dbReference type="NCBIfam" id="TIGR02095">
    <property type="entry name" value="glgA"/>
    <property type="match status" value="1"/>
</dbReference>
<evidence type="ECO:0000313" key="11">
    <source>
        <dbReference type="EMBL" id="SNR86417.1"/>
    </source>
</evidence>
<evidence type="ECO:0000256" key="2">
    <source>
        <dbReference type="ARBA" id="ARBA00002764"/>
    </source>
</evidence>
<dbReference type="RefSeq" id="WP_089375594.1">
    <property type="nucleotide sequence ID" value="NZ_FZOA01000005.1"/>
</dbReference>
<dbReference type="Proteomes" id="UP000198305">
    <property type="component" value="Unassembled WGS sequence"/>
</dbReference>
<dbReference type="Pfam" id="PF08323">
    <property type="entry name" value="Glyco_transf_5"/>
    <property type="match status" value="1"/>
</dbReference>
<keyword evidence="7 8" id="KW-0320">Glycogen biosynthesis</keyword>
<dbReference type="HAMAP" id="MF_00484">
    <property type="entry name" value="Glycogen_synth"/>
    <property type="match status" value="1"/>
</dbReference>
<protein>
    <recommendedName>
        <fullName evidence="8">Glycogen synthase</fullName>
        <ecNumber evidence="8">2.4.1.21</ecNumber>
    </recommendedName>
    <alternativeName>
        <fullName evidence="8">Starch [bacterial glycogen] synthase</fullName>
    </alternativeName>
</protein>
<evidence type="ECO:0000256" key="4">
    <source>
        <dbReference type="ARBA" id="ARBA00010281"/>
    </source>
</evidence>
<dbReference type="PANTHER" id="PTHR45825:SF11">
    <property type="entry name" value="ALPHA AMYLASE DOMAIN-CONTAINING PROTEIN"/>
    <property type="match status" value="1"/>
</dbReference>
<dbReference type="PANTHER" id="PTHR45825">
    <property type="entry name" value="GRANULE-BOUND STARCH SYNTHASE 1, CHLOROPLASTIC/AMYLOPLASTIC"/>
    <property type="match status" value="1"/>
</dbReference>
<comment type="function">
    <text evidence="2 8">Synthesizes alpha-1,4-glucan chains using ADP-glucose.</text>
</comment>
<dbReference type="NCBIfam" id="NF001899">
    <property type="entry name" value="PRK00654.1-2"/>
    <property type="match status" value="1"/>
</dbReference>
<evidence type="ECO:0000256" key="1">
    <source>
        <dbReference type="ARBA" id="ARBA00001478"/>
    </source>
</evidence>
<dbReference type="Gene3D" id="3.40.50.2000">
    <property type="entry name" value="Glycogen Phosphorylase B"/>
    <property type="match status" value="2"/>
</dbReference>
<comment type="pathway">
    <text evidence="3 8">Glycan biosynthesis; glycogen biosynthesis.</text>
</comment>
<dbReference type="UniPathway" id="UPA00164"/>
<feature type="binding site" evidence="8">
    <location>
        <position position="15"/>
    </location>
    <ligand>
        <name>ADP-alpha-D-glucose</name>
        <dbReference type="ChEBI" id="CHEBI:57498"/>
    </ligand>
</feature>
<keyword evidence="5 8" id="KW-0328">Glycosyltransferase</keyword>
<name>A0A238ZSL7_9PROT</name>
<dbReference type="GO" id="GO:0005829">
    <property type="term" value="C:cytosol"/>
    <property type="evidence" value="ECO:0007669"/>
    <property type="project" value="TreeGrafter"/>
</dbReference>